<accession>A0A137PB10</accession>
<feature type="domain" description="G-protein coupled receptors family 1 profile" evidence="8">
    <location>
        <begin position="31"/>
        <end position="280"/>
    </location>
</feature>
<evidence type="ECO:0000256" key="3">
    <source>
        <dbReference type="ARBA" id="ARBA00022989"/>
    </source>
</evidence>
<evidence type="ECO:0000256" key="6">
    <source>
        <dbReference type="ARBA" id="ARBA00023170"/>
    </source>
</evidence>
<comment type="subcellular location">
    <subcellularLocation>
        <location evidence="1">Membrane</location>
        <topology evidence="1">Multi-pass membrane protein</topology>
    </subcellularLocation>
</comment>
<dbReference type="CDD" id="cd00637">
    <property type="entry name" value="7tm_classA_rhodopsin-like"/>
    <property type="match status" value="1"/>
</dbReference>
<dbReference type="SUPFAM" id="SSF81321">
    <property type="entry name" value="Family A G protein-coupled receptor-like"/>
    <property type="match status" value="1"/>
</dbReference>
<dbReference type="InterPro" id="IPR050125">
    <property type="entry name" value="GPCR_opsins"/>
</dbReference>
<feature type="transmembrane region" description="Helical" evidence="7">
    <location>
        <begin position="15"/>
        <end position="39"/>
    </location>
</feature>
<reference evidence="9 10" key="1">
    <citation type="journal article" date="2015" name="Genome Biol. Evol.">
        <title>Phylogenomic analyses indicate that early fungi evolved digesting cell walls of algal ancestors of land plants.</title>
        <authorList>
            <person name="Chang Y."/>
            <person name="Wang S."/>
            <person name="Sekimoto S."/>
            <person name="Aerts A.L."/>
            <person name="Choi C."/>
            <person name="Clum A."/>
            <person name="LaButti K.M."/>
            <person name="Lindquist E.A."/>
            <person name="Yee Ngan C."/>
            <person name="Ohm R.A."/>
            <person name="Salamov A.A."/>
            <person name="Grigoriev I.V."/>
            <person name="Spatafora J.W."/>
            <person name="Berbee M.L."/>
        </authorList>
    </citation>
    <scope>NUCLEOTIDE SEQUENCE [LARGE SCALE GENOMIC DNA]</scope>
    <source>
        <strain evidence="9 10">NRRL 28638</strain>
    </source>
</reference>
<dbReference type="GO" id="GO:0004930">
    <property type="term" value="F:G protein-coupled receptor activity"/>
    <property type="evidence" value="ECO:0007669"/>
    <property type="project" value="UniProtKB-KW"/>
</dbReference>
<evidence type="ECO:0000256" key="4">
    <source>
        <dbReference type="ARBA" id="ARBA00023040"/>
    </source>
</evidence>
<dbReference type="PROSITE" id="PS00237">
    <property type="entry name" value="G_PROTEIN_RECEP_F1_1"/>
    <property type="match status" value="1"/>
</dbReference>
<evidence type="ECO:0000259" key="8">
    <source>
        <dbReference type="PROSITE" id="PS50262"/>
    </source>
</evidence>
<dbReference type="AlphaFoldDB" id="A0A137PB10"/>
<dbReference type="Proteomes" id="UP000070444">
    <property type="component" value="Unassembled WGS sequence"/>
</dbReference>
<keyword evidence="6" id="KW-0675">Receptor</keyword>
<evidence type="ECO:0000313" key="9">
    <source>
        <dbReference type="EMBL" id="KXN72207.1"/>
    </source>
</evidence>
<dbReference type="InterPro" id="IPR017452">
    <property type="entry name" value="GPCR_Rhodpsn_7TM"/>
</dbReference>
<feature type="transmembrane region" description="Helical" evidence="7">
    <location>
        <begin position="170"/>
        <end position="193"/>
    </location>
</feature>
<dbReference type="GO" id="GO:0016020">
    <property type="term" value="C:membrane"/>
    <property type="evidence" value="ECO:0007669"/>
    <property type="project" value="UniProtKB-SubCell"/>
</dbReference>
<evidence type="ECO:0000256" key="5">
    <source>
        <dbReference type="ARBA" id="ARBA00023136"/>
    </source>
</evidence>
<sequence length="329" mass="36690">MNYYKIRELAYPCNYVVSIVGIFLSIFGTIISTLVVHVILKNKWKILSIDLKLICFTLIFDILHCFLAFTSGICDIIGFGDYLNSRFTCSLNSVLTIFTAITSINLVGVVALERYLLIIKAKTLNSIVYYKLILGLQLINLANGVVSGTFGGFSISSASVYCMFNLNSWAGIVGSTVLSLSTGTSIFMIYFCYISIMIKRRSSALEIQKLFPLKARKIRNEANSTILKSTLIIIASTFTTIPYCAVMFIKLFNPSFLTPLVAAICLISAMFNMVFNPIIVLRLRIDIWDEIKVLFFIKSDGSDIISNNVDDYQLTILKEGDSEVNTVSV</sequence>
<evidence type="ECO:0000256" key="2">
    <source>
        <dbReference type="ARBA" id="ARBA00022692"/>
    </source>
</evidence>
<evidence type="ECO:0000256" key="7">
    <source>
        <dbReference type="SAM" id="Phobius"/>
    </source>
</evidence>
<keyword evidence="4" id="KW-0297">G-protein coupled receptor</keyword>
<organism evidence="9 10">
    <name type="scientific">Conidiobolus coronatus (strain ATCC 28846 / CBS 209.66 / NRRL 28638)</name>
    <name type="common">Delacroixia coronata</name>
    <dbReference type="NCBI Taxonomy" id="796925"/>
    <lineage>
        <taxon>Eukaryota</taxon>
        <taxon>Fungi</taxon>
        <taxon>Fungi incertae sedis</taxon>
        <taxon>Zoopagomycota</taxon>
        <taxon>Entomophthoromycotina</taxon>
        <taxon>Entomophthoromycetes</taxon>
        <taxon>Entomophthorales</taxon>
        <taxon>Ancylistaceae</taxon>
        <taxon>Conidiobolus</taxon>
    </lineage>
</organism>
<protein>
    <recommendedName>
        <fullName evidence="8">G-protein coupled receptors family 1 profile domain-containing protein</fullName>
    </recommendedName>
</protein>
<dbReference type="EMBL" id="KQ964457">
    <property type="protein sequence ID" value="KXN72207.1"/>
    <property type="molecule type" value="Genomic_DNA"/>
</dbReference>
<gene>
    <name evidence="9" type="ORF">CONCODRAFT_4952</name>
</gene>
<feature type="transmembrane region" description="Helical" evidence="7">
    <location>
        <begin position="128"/>
        <end position="150"/>
    </location>
</feature>
<dbReference type="PANTHER" id="PTHR24240">
    <property type="entry name" value="OPSIN"/>
    <property type="match status" value="1"/>
</dbReference>
<feature type="transmembrane region" description="Helical" evidence="7">
    <location>
        <begin position="226"/>
        <end position="249"/>
    </location>
</feature>
<evidence type="ECO:0000313" key="10">
    <source>
        <dbReference type="Proteomes" id="UP000070444"/>
    </source>
</evidence>
<keyword evidence="3 7" id="KW-1133">Transmembrane helix</keyword>
<dbReference type="Gene3D" id="1.20.1070.10">
    <property type="entry name" value="Rhodopsin 7-helix transmembrane proteins"/>
    <property type="match status" value="1"/>
</dbReference>
<dbReference type="InterPro" id="IPR000276">
    <property type="entry name" value="GPCR_Rhodpsn"/>
</dbReference>
<feature type="transmembrane region" description="Helical" evidence="7">
    <location>
        <begin position="255"/>
        <end position="275"/>
    </location>
</feature>
<keyword evidence="2 7" id="KW-0812">Transmembrane</keyword>
<evidence type="ECO:0000256" key="1">
    <source>
        <dbReference type="ARBA" id="ARBA00004141"/>
    </source>
</evidence>
<feature type="transmembrane region" description="Helical" evidence="7">
    <location>
        <begin position="93"/>
        <end position="116"/>
    </location>
</feature>
<keyword evidence="4" id="KW-0807">Transducer</keyword>
<keyword evidence="5 7" id="KW-0472">Membrane</keyword>
<keyword evidence="10" id="KW-1185">Reference proteome</keyword>
<dbReference type="Pfam" id="PF00001">
    <property type="entry name" value="7tm_1"/>
    <property type="match status" value="1"/>
</dbReference>
<feature type="transmembrane region" description="Helical" evidence="7">
    <location>
        <begin position="51"/>
        <end position="73"/>
    </location>
</feature>
<dbReference type="PROSITE" id="PS50262">
    <property type="entry name" value="G_PROTEIN_RECEP_F1_2"/>
    <property type="match status" value="1"/>
</dbReference>
<proteinExistence type="predicted"/>
<name>A0A137PB10_CONC2</name>